<keyword evidence="2" id="KW-0030">Aminoacyl-tRNA synthetase</keyword>
<dbReference type="EMBL" id="PXOA01000163">
    <property type="protein sequence ID" value="RFU79327.1"/>
    <property type="molecule type" value="Genomic_DNA"/>
</dbReference>
<dbReference type="InterPro" id="IPR005146">
    <property type="entry name" value="B3/B4_tRNA-bd"/>
</dbReference>
<evidence type="ECO:0000313" key="2">
    <source>
        <dbReference type="EMBL" id="RFU79327.1"/>
    </source>
</evidence>
<dbReference type="PANTHER" id="PTHR39209:SF2">
    <property type="entry name" value="CYTOPLASMIC PROTEIN"/>
    <property type="match status" value="1"/>
</dbReference>
<dbReference type="GO" id="GO:0004826">
    <property type="term" value="F:phenylalanine-tRNA ligase activity"/>
    <property type="evidence" value="ECO:0007669"/>
    <property type="project" value="InterPro"/>
</dbReference>
<protein>
    <submittedName>
        <fullName evidence="2">Phenylalanyl-trna synthetase, b3 b4</fullName>
    </submittedName>
</protein>
<name>A0A395NU45_TRIAR</name>
<gene>
    <name evidence="2" type="ORF">TARUN_2895</name>
</gene>
<dbReference type="Gene3D" id="3.50.40.10">
    <property type="entry name" value="Phenylalanyl-trna Synthetase, Chain B, domain 3"/>
    <property type="match status" value="1"/>
</dbReference>
<evidence type="ECO:0000313" key="3">
    <source>
        <dbReference type="Proteomes" id="UP000266272"/>
    </source>
</evidence>
<dbReference type="GO" id="GO:0003723">
    <property type="term" value="F:RNA binding"/>
    <property type="evidence" value="ECO:0007669"/>
    <property type="project" value="InterPro"/>
</dbReference>
<proteinExistence type="predicted"/>
<comment type="caution">
    <text evidence="2">The sequence shown here is derived from an EMBL/GenBank/DDBJ whole genome shotgun (WGS) entry which is preliminary data.</text>
</comment>
<keyword evidence="3" id="KW-1185">Reference proteome</keyword>
<dbReference type="SMART" id="SM00873">
    <property type="entry name" value="B3_4"/>
    <property type="match status" value="1"/>
</dbReference>
<dbReference type="SUPFAM" id="SSF56037">
    <property type="entry name" value="PheT/TilS domain"/>
    <property type="match status" value="1"/>
</dbReference>
<dbReference type="InterPro" id="IPR020825">
    <property type="entry name" value="Phe-tRNA_synthase-like_B3/B4"/>
</dbReference>
<keyword evidence="2" id="KW-0436">Ligase</keyword>
<evidence type="ECO:0000259" key="1">
    <source>
        <dbReference type="SMART" id="SM00873"/>
    </source>
</evidence>
<accession>A0A395NU45</accession>
<dbReference type="PANTHER" id="PTHR39209">
    <property type="match status" value="1"/>
</dbReference>
<dbReference type="AlphaFoldDB" id="A0A395NU45"/>
<organism evidence="2 3">
    <name type="scientific">Trichoderma arundinaceum</name>
    <dbReference type="NCBI Taxonomy" id="490622"/>
    <lineage>
        <taxon>Eukaryota</taxon>
        <taxon>Fungi</taxon>
        <taxon>Dikarya</taxon>
        <taxon>Ascomycota</taxon>
        <taxon>Pezizomycotina</taxon>
        <taxon>Sordariomycetes</taxon>
        <taxon>Hypocreomycetidae</taxon>
        <taxon>Hypocreales</taxon>
        <taxon>Hypocreaceae</taxon>
        <taxon>Trichoderma</taxon>
    </lineage>
</organism>
<dbReference type="OrthoDB" id="5587917at2759"/>
<sequence length="247" mass="26996">MNGTQSVQKLLQSARVAPEIFKLRPDYRALLMVVEGIPLAPSDNVSEALLGEAENTAKNLLSKCAVTQVPHIAAWRETYKAFGAKPQKTRNSLEALTRRAEGGLPRVNRLTDIYNAISVKHQVPVGGEDLDKYDGSPFLIRASGQEQFQAFSSGESQTEFATPGEPIWCDDTGITCRRWNWRQGPRTALSDTTTNVLFIFDALEPLSDSALVAAADELLATLKDLSLEVKSSRRLIGASSIAHSDEP</sequence>
<feature type="domain" description="B3/B4 tRNA-binding" evidence="1">
    <location>
        <begin position="73"/>
        <end position="227"/>
    </location>
</feature>
<reference evidence="2 3" key="1">
    <citation type="journal article" date="2018" name="PLoS Pathog.">
        <title>Evolution of structural diversity of trichothecenes, a family of toxins produced by plant pathogenic and entomopathogenic fungi.</title>
        <authorList>
            <person name="Proctor R.H."/>
            <person name="McCormick S.P."/>
            <person name="Kim H.S."/>
            <person name="Cardoza R.E."/>
            <person name="Stanley A.M."/>
            <person name="Lindo L."/>
            <person name="Kelly A."/>
            <person name="Brown D.W."/>
            <person name="Lee T."/>
            <person name="Vaughan M.M."/>
            <person name="Alexander N.J."/>
            <person name="Busman M."/>
            <person name="Gutierrez S."/>
        </authorList>
    </citation>
    <scope>NUCLEOTIDE SEQUENCE [LARGE SCALE GENOMIC DNA]</scope>
    <source>
        <strain evidence="2 3">IBT 40837</strain>
    </source>
</reference>
<dbReference type="Proteomes" id="UP000266272">
    <property type="component" value="Unassembled WGS sequence"/>
</dbReference>
<dbReference type="Pfam" id="PF03483">
    <property type="entry name" value="B3_4"/>
    <property type="match status" value="1"/>
</dbReference>